<evidence type="ECO:0000313" key="2">
    <source>
        <dbReference type="Proteomes" id="UP001237642"/>
    </source>
</evidence>
<protein>
    <submittedName>
        <fullName evidence="1">Uncharacterized protein</fullName>
    </submittedName>
</protein>
<organism evidence="1 2">
    <name type="scientific">Heracleum sosnowskyi</name>
    <dbReference type="NCBI Taxonomy" id="360622"/>
    <lineage>
        <taxon>Eukaryota</taxon>
        <taxon>Viridiplantae</taxon>
        <taxon>Streptophyta</taxon>
        <taxon>Embryophyta</taxon>
        <taxon>Tracheophyta</taxon>
        <taxon>Spermatophyta</taxon>
        <taxon>Magnoliopsida</taxon>
        <taxon>eudicotyledons</taxon>
        <taxon>Gunneridae</taxon>
        <taxon>Pentapetalae</taxon>
        <taxon>asterids</taxon>
        <taxon>campanulids</taxon>
        <taxon>Apiales</taxon>
        <taxon>Apiaceae</taxon>
        <taxon>Apioideae</taxon>
        <taxon>apioid superclade</taxon>
        <taxon>Tordylieae</taxon>
        <taxon>Tordyliinae</taxon>
        <taxon>Heracleum</taxon>
    </lineage>
</organism>
<evidence type="ECO:0000313" key="1">
    <source>
        <dbReference type="EMBL" id="KAK1382150.1"/>
    </source>
</evidence>
<comment type="caution">
    <text evidence="1">The sequence shown here is derived from an EMBL/GenBank/DDBJ whole genome shotgun (WGS) entry which is preliminary data.</text>
</comment>
<reference evidence="1" key="1">
    <citation type="submission" date="2023-02" db="EMBL/GenBank/DDBJ databases">
        <title>Genome of toxic invasive species Heracleum sosnowskyi carries increased number of genes despite the absence of recent whole-genome duplications.</title>
        <authorList>
            <person name="Schelkunov M."/>
            <person name="Shtratnikova V."/>
            <person name="Makarenko M."/>
            <person name="Klepikova A."/>
            <person name="Omelchenko D."/>
            <person name="Novikova G."/>
            <person name="Obukhova E."/>
            <person name="Bogdanov V."/>
            <person name="Penin A."/>
            <person name="Logacheva M."/>
        </authorList>
    </citation>
    <scope>NUCLEOTIDE SEQUENCE</scope>
    <source>
        <strain evidence="1">Hsosn_3</strain>
        <tissue evidence="1">Leaf</tissue>
    </source>
</reference>
<accession>A0AAD8IDY6</accession>
<sequence length="113" mass="12744">MTSGFRWSDTLFHCYDYESLIAIVPSSILSIKDGDDRIEITADRGILCGIHLLYKTEITMIRCPSLGDLESEMNSLSLGGNTNNVEDERSNHLHSDLESKMSPRYLLEAMLTM</sequence>
<dbReference type="EMBL" id="JAUIZM010000005">
    <property type="protein sequence ID" value="KAK1382150.1"/>
    <property type="molecule type" value="Genomic_DNA"/>
</dbReference>
<proteinExistence type="predicted"/>
<dbReference type="Proteomes" id="UP001237642">
    <property type="component" value="Unassembled WGS sequence"/>
</dbReference>
<reference evidence="1" key="2">
    <citation type="submission" date="2023-05" db="EMBL/GenBank/DDBJ databases">
        <authorList>
            <person name="Schelkunov M.I."/>
        </authorList>
    </citation>
    <scope>NUCLEOTIDE SEQUENCE</scope>
    <source>
        <strain evidence="1">Hsosn_3</strain>
        <tissue evidence="1">Leaf</tissue>
    </source>
</reference>
<gene>
    <name evidence="1" type="ORF">POM88_019885</name>
</gene>
<dbReference type="AlphaFoldDB" id="A0AAD8IDY6"/>
<keyword evidence="2" id="KW-1185">Reference proteome</keyword>
<name>A0AAD8IDY6_9APIA</name>